<dbReference type="Pfam" id="PF01066">
    <property type="entry name" value="CDP-OH_P_transf"/>
    <property type="match status" value="1"/>
</dbReference>
<evidence type="ECO:0000313" key="14">
    <source>
        <dbReference type="EMBL" id="RXZ67568.1"/>
    </source>
</evidence>
<comment type="similarity">
    <text evidence="2 12">Belongs to the CDP-alcohol phosphatidyltransferase class-I family.</text>
</comment>
<name>A0A4Q2KQA5_9MICO</name>
<keyword evidence="7" id="KW-0443">Lipid metabolism</keyword>
<evidence type="ECO:0000256" key="12">
    <source>
        <dbReference type="RuleBase" id="RU003750"/>
    </source>
</evidence>
<evidence type="ECO:0000256" key="3">
    <source>
        <dbReference type="ARBA" id="ARBA00022516"/>
    </source>
</evidence>
<sequence length="200" mass="21823">MTSPAGTPRRSANWNLPNAITVVRILMAPLVFWMLFADDGADGPLRWWSAVLFIVAISTDWVDGWLARSRGIVTDLGKILDPIADKLLTSGALVCLSILGELPWWVTAIIVVREVGITVWRLAELRQGNVVPASSGGKLKTIVQSVAISFALVPLWTILGDWVHWVNGVLMTAAVILTVWSGLLYVRDAVVLARSTRSGR</sequence>
<organism evidence="14 15">
    <name type="scientific">Agromyces albus</name>
    <dbReference type="NCBI Taxonomy" id="205332"/>
    <lineage>
        <taxon>Bacteria</taxon>
        <taxon>Bacillati</taxon>
        <taxon>Actinomycetota</taxon>
        <taxon>Actinomycetes</taxon>
        <taxon>Micrococcales</taxon>
        <taxon>Microbacteriaceae</taxon>
        <taxon>Agromyces</taxon>
    </lineage>
</organism>
<dbReference type="RefSeq" id="WP_129522147.1">
    <property type="nucleotide sequence ID" value="NZ_SDPN01000045.1"/>
</dbReference>
<dbReference type="PIRSF" id="PIRSF000847">
    <property type="entry name" value="Phos_ph_gly_syn"/>
    <property type="match status" value="1"/>
</dbReference>
<evidence type="ECO:0000313" key="15">
    <source>
        <dbReference type="Proteomes" id="UP000293865"/>
    </source>
</evidence>
<dbReference type="InterPro" id="IPR043130">
    <property type="entry name" value="CDP-OH_PTrfase_TM_dom"/>
</dbReference>
<dbReference type="PANTHER" id="PTHR14269:SF62">
    <property type="entry name" value="CDP-DIACYLGLYCEROL--GLYCEROL-3-PHOSPHATE 3-PHOSPHATIDYLTRANSFERASE 1, CHLOROPLASTIC"/>
    <property type="match status" value="1"/>
</dbReference>
<dbReference type="GO" id="GO:0008444">
    <property type="term" value="F:CDP-diacylglycerol-glycerol-3-phosphate 3-phosphatidyltransferase activity"/>
    <property type="evidence" value="ECO:0007669"/>
    <property type="project" value="UniProtKB-UniRule"/>
</dbReference>
<evidence type="ECO:0000256" key="1">
    <source>
        <dbReference type="ARBA" id="ARBA00004141"/>
    </source>
</evidence>
<evidence type="ECO:0000256" key="10">
    <source>
        <dbReference type="ARBA" id="ARBA00023264"/>
    </source>
</evidence>
<keyword evidence="15" id="KW-1185">Reference proteome</keyword>
<dbReference type="PROSITE" id="PS00379">
    <property type="entry name" value="CDP_ALCOHOL_P_TRANSF"/>
    <property type="match status" value="1"/>
</dbReference>
<dbReference type="InterPro" id="IPR004570">
    <property type="entry name" value="Phosphatidylglycerol_P_synth"/>
</dbReference>
<protein>
    <recommendedName>
        <fullName evidence="11">CDP-diacylglycerol--glycerol-3-phosphate 3-phosphatidyltransferase</fullName>
        <ecNumber evidence="11">2.7.8.5</ecNumber>
    </recommendedName>
</protein>
<dbReference type="AlphaFoldDB" id="A0A4Q2KQA5"/>
<dbReference type="InterPro" id="IPR000462">
    <property type="entry name" value="CDP-OH_P_trans"/>
</dbReference>
<feature type="transmembrane region" description="Helical" evidence="13">
    <location>
        <begin position="165"/>
        <end position="186"/>
    </location>
</feature>
<dbReference type="Proteomes" id="UP000293865">
    <property type="component" value="Unassembled WGS sequence"/>
</dbReference>
<dbReference type="PANTHER" id="PTHR14269">
    <property type="entry name" value="CDP-DIACYLGLYCEROL--GLYCEROL-3-PHOSPHATE 3-PHOSPHATIDYLTRANSFERASE-RELATED"/>
    <property type="match status" value="1"/>
</dbReference>
<dbReference type="InterPro" id="IPR048254">
    <property type="entry name" value="CDP_ALCOHOL_P_TRANSF_CS"/>
</dbReference>
<evidence type="ECO:0000256" key="5">
    <source>
        <dbReference type="ARBA" id="ARBA00022692"/>
    </source>
</evidence>
<keyword evidence="9" id="KW-0594">Phospholipid biosynthesis</keyword>
<feature type="transmembrane region" description="Helical" evidence="13">
    <location>
        <begin position="12"/>
        <end position="35"/>
    </location>
</feature>
<evidence type="ECO:0000256" key="4">
    <source>
        <dbReference type="ARBA" id="ARBA00022679"/>
    </source>
</evidence>
<keyword evidence="4 12" id="KW-0808">Transferase</keyword>
<dbReference type="NCBIfam" id="TIGR00560">
    <property type="entry name" value="pgsA"/>
    <property type="match status" value="1"/>
</dbReference>
<dbReference type="EMBL" id="SDPN01000045">
    <property type="protein sequence ID" value="RXZ67568.1"/>
    <property type="molecule type" value="Genomic_DNA"/>
</dbReference>
<comment type="subcellular location">
    <subcellularLocation>
        <location evidence="1">Membrane</location>
        <topology evidence="1">Multi-pass membrane protein</topology>
    </subcellularLocation>
</comment>
<accession>A0A4Q2KQA5</accession>
<comment type="caution">
    <text evidence="14">The sequence shown here is derived from an EMBL/GenBank/DDBJ whole genome shotgun (WGS) entry which is preliminary data.</text>
</comment>
<feature type="transmembrane region" description="Helical" evidence="13">
    <location>
        <begin position="47"/>
        <end position="67"/>
    </location>
</feature>
<evidence type="ECO:0000256" key="2">
    <source>
        <dbReference type="ARBA" id="ARBA00010441"/>
    </source>
</evidence>
<evidence type="ECO:0000256" key="8">
    <source>
        <dbReference type="ARBA" id="ARBA00023136"/>
    </source>
</evidence>
<dbReference type="GO" id="GO:0016020">
    <property type="term" value="C:membrane"/>
    <property type="evidence" value="ECO:0007669"/>
    <property type="project" value="UniProtKB-SubCell"/>
</dbReference>
<dbReference type="GO" id="GO:0046474">
    <property type="term" value="P:glycerophospholipid biosynthetic process"/>
    <property type="evidence" value="ECO:0007669"/>
    <property type="project" value="TreeGrafter"/>
</dbReference>
<dbReference type="OrthoDB" id="9796672at2"/>
<dbReference type="UniPathway" id="UPA00085"/>
<keyword evidence="6 13" id="KW-1133">Transmembrane helix</keyword>
<gene>
    <name evidence="14" type="primary">pgsA</name>
    <name evidence="14" type="ORF">ESP51_17340</name>
</gene>
<dbReference type="EC" id="2.7.8.5" evidence="11"/>
<keyword evidence="8 13" id="KW-0472">Membrane</keyword>
<dbReference type="Gene3D" id="1.20.120.1760">
    <property type="match status" value="1"/>
</dbReference>
<reference evidence="14 15" key="1">
    <citation type="submission" date="2019-01" db="EMBL/GenBank/DDBJ databases">
        <title>Agromyces.</title>
        <authorList>
            <person name="Li J."/>
        </authorList>
    </citation>
    <scope>NUCLEOTIDE SEQUENCE [LARGE SCALE GENOMIC DNA]</scope>
    <source>
        <strain evidence="14 15">DSM 15934</strain>
    </source>
</reference>
<evidence type="ECO:0000256" key="9">
    <source>
        <dbReference type="ARBA" id="ARBA00023209"/>
    </source>
</evidence>
<evidence type="ECO:0000256" key="11">
    <source>
        <dbReference type="NCBIfam" id="TIGR00560"/>
    </source>
</evidence>
<dbReference type="InterPro" id="IPR050324">
    <property type="entry name" value="CDP-alcohol_PTase-I"/>
</dbReference>
<keyword evidence="5 13" id="KW-0812">Transmembrane</keyword>
<keyword evidence="10" id="KW-1208">Phospholipid metabolism</keyword>
<evidence type="ECO:0000256" key="13">
    <source>
        <dbReference type="SAM" id="Phobius"/>
    </source>
</evidence>
<evidence type="ECO:0000256" key="7">
    <source>
        <dbReference type="ARBA" id="ARBA00023098"/>
    </source>
</evidence>
<keyword evidence="3" id="KW-0444">Lipid biosynthesis</keyword>
<proteinExistence type="inferred from homology"/>
<evidence type="ECO:0000256" key="6">
    <source>
        <dbReference type="ARBA" id="ARBA00022989"/>
    </source>
</evidence>